<keyword evidence="2" id="KW-1185">Reference proteome</keyword>
<accession>A0ABW5DEA0</accession>
<gene>
    <name evidence="1" type="ORF">ACFSMZ_03550</name>
</gene>
<proteinExistence type="predicted"/>
<organism evidence="1 2">
    <name type="scientific">Chelativorans composti</name>
    <dbReference type="NCBI Taxonomy" id="768533"/>
    <lineage>
        <taxon>Bacteria</taxon>
        <taxon>Pseudomonadati</taxon>
        <taxon>Pseudomonadota</taxon>
        <taxon>Alphaproteobacteria</taxon>
        <taxon>Hyphomicrobiales</taxon>
        <taxon>Phyllobacteriaceae</taxon>
        <taxon>Chelativorans</taxon>
    </lineage>
</organism>
<protein>
    <submittedName>
        <fullName evidence="1">Uncharacterized protein</fullName>
    </submittedName>
</protein>
<dbReference type="Proteomes" id="UP001597373">
    <property type="component" value="Unassembled WGS sequence"/>
</dbReference>
<evidence type="ECO:0000313" key="1">
    <source>
        <dbReference type="EMBL" id="MFD2258836.1"/>
    </source>
</evidence>
<comment type="caution">
    <text evidence="1">The sequence shown here is derived from an EMBL/GenBank/DDBJ whole genome shotgun (WGS) entry which is preliminary data.</text>
</comment>
<dbReference type="RefSeq" id="WP_345098811.1">
    <property type="nucleotide sequence ID" value="NZ_BAABGS010000019.1"/>
</dbReference>
<dbReference type="EMBL" id="JBHUIR010000015">
    <property type="protein sequence ID" value="MFD2258836.1"/>
    <property type="molecule type" value="Genomic_DNA"/>
</dbReference>
<name>A0ABW5DEA0_9HYPH</name>
<sequence length="92" mass="9858">MPSISVEELEGRLNAQRQVLAILLSWAERQGADVEALLAPLTEAGSSNDHQEDPGAVPVPAFAIEGARGREIRLILEEARAIGTTTEARKAK</sequence>
<reference evidence="2" key="1">
    <citation type="journal article" date="2019" name="Int. J. Syst. Evol. Microbiol.">
        <title>The Global Catalogue of Microorganisms (GCM) 10K type strain sequencing project: providing services to taxonomists for standard genome sequencing and annotation.</title>
        <authorList>
            <consortium name="The Broad Institute Genomics Platform"/>
            <consortium name="The Broad Institute Genome Sequencing Center for Infectious Disease"/>
            <person name="Wu L."/>
            <person name="Ma J."/>
        </authorList>
    </citation>
    <scope>NUCLEOTIDE SEQUENCE [LARGE SCALE GENOMIC DNA]</scope>
    <source>
        <strain evidence="2">KCTC 23707</strain>
    </source>
</reference>
<evidence type="ECO:0000313" key="2">
    <source>
        <dbReference type="Proteomes" id="UP001597373"/>
    </source>
</evidence>